<dbReference type="Gramene" id="PRQ60400">
    <property type="protein sequence ID" value="PRQ60400"/>
    <property type="gene ID" value="RchiOBHm_Chr1g0380761"/>
</dbReference>
<keyword evidence="1" id="KW-0808">Transferase</keyword>
<reference evidence="1 2" key="1">
    <citation type="journal article" date="2018" name="Nat. Genet.">
        <title>The Rosa genome provides new insights in the design of modern roses.</title>
        <authorList>
            <person name="Bendahmane M."/>
        </authorList>
    </citation>
    <scope>NUCLEOTIDE SEQUENCE [LARGE SCALE GENOMIC DNA]</scope>
    <source>
        <strain evidence="2">cv. Old Blush</strain>
    </source>
</reference>
<evidence type="ECO:0000313" key="2">
    <source>
        <dbReference type="Proteomes" id="UP000238479"/>
    </source>
</evidence>
<name>A0A2P6SNY1_ROSCH</name>
<dbReference type="Proteomes" id="UP000238479">
    <property type="component" value="Chromosome 1"/>
</dbReference>
<gene>
    <name evidence="1" type="ORF">RchiOBHm_Chr1g0380761</name>
</gene>
<dbReference type="GO" id="GO:0016746">
    <property type="term" value="F:acyltransferase activity"/>
    <property type="evidence" value="ECO:0007669"/>
    <property type="project" value="UniProtKB-KW"/>
</dbReference>
<organism evidence="1 2">
    <name type="scientific">Rosa chinensis</name>
    <name type="common">China rose</name>
    <dbReference type="NCBI Taxonomy" id="74649"/>
    <lineage>
        <taxon>Eukaryota</taxon>
        <taxon>Viridiplantae</taxon>
        <taxon>Streptophyta</taxon>
        <taxon>Embryophyta</taxon>
        <taxon>Tracheophyta</taxon>
        <taxon>Spermatophyta</taxon>
        <taxon>Magnoliopsida</taxon>
        <taxon>eudicotyledons</taxon>
        <taxon>Gunneridae</taxon>
        <taxon>Pentapetalae</taxon>
        <taxon>rosids</taxon>
        <taxon>fabids</taxon>
        <taxon>Rosales</taxon>
        <taxon>Rosaceae</taxon>
        <taxon>Rosoideae</taxon>
        <taxon>Rosoideae incertae sedis</taxon>
        <taxon>Rosa</taxon>
    </lineage>
</organism>
<dbReference type="AlphaFoldDB" id="A0A2P6SNY1"/>
<accession>A0A2P6SNY1</accession>
<protein>
    <submittedName>
        <fullName evidence="1">Putative transferase</fullName>
        <ecNumber evidence="1">2.3.1.-</ecNumber>
    </submittedName>
</protein>
<dbReference type="EMBL" id="PDCK01000039">
    <property type="protein sequence ID" value="PRQ60400.1"/>
    <property type="molecule type" value="Genomic_DNA"/>
</dbReference>
<keyword evidence="1" id="KW-0012">Acyltransferase</keyword>
<sequence>MEDHVIVPNMNSDMEDADQFVRDYISRLTTTPLDLSKLLWESSMSTKPLMQKLLQ</sequence>
<keyword evidence="2" id="KW-1185">Reference proteome</keyword>
<proteinExistence type="predicted"/>
<comment type="caution">
    <text evidence="1">The sequence shown here is derived from an EMBL/GenBank/DDBJ whole genome shotgun (WGS) entry which is preliminary data.</text>
</comment>
<evidence type="ECO:0000313" key="1">
    <source>
        <dbReference type="EMBL" id="PRQ60400.1"/>
    </source>
</evidence>
<dbReference type="EC" id="2.3.1.-" evidence="1"/>